<evidence type="ECO:0000256" key="5">
    <source>
        <dbReference type="ARBA" id="ARBA00022729"/>
    </source>
</evidence>
<evidence type="ECO:0000256" key="2">
    <source>
        <dbReference type="ARBA" id="ARBA00022475"/>
    </source>
</evidence>
<dbReference type="InterPro" id="IPR044021">
    <property type="entry name" value="CrtO"/>
</dbReference>
<name>A0A2S9JW10_9SPHI</name>
<organism evidence="14 15">
    <name type="scientific">Sphingobacterium gobiense</name>
    <dbReference type="NCBI Taxonomy" id="1382456"/>
    <lineage>
        <taxon>Bacteria</taxon>
        <taxon>Pseudomonadati</taxon>
        <taxon>Bacteroidota</taxon>
        <taxon>Sphingobacteriia</taxon>
        <taxon>Sphingobacteriales</taxon>
        <taxon>Sphingobacteriaceae</taxon>
        <taxon>Sphingobacterium</taxon>
    </lineage>
</organism>
<dbReference type="GO" id="GO:0016746">
    <property type="term" value="F:acyltransferase activity"/>
    <property type="evidence" value="ECO:0007669"/>
    <property type="project" value="UniProtKB-KW"/>
</dbReference>
<sequence length="181" mass="21649">MSKYLKVCFVLLFVVFTVVAVALWQGLYSFLFAWVLNFMLMMGILYITETFRPRLISPYYNSKKWEIDGKIYKWYGVDVFRKILVWVGWEKLNKASNPVKKNLDALKQLEYRTRQSEFGHLIIFFIVLIFNFVVAFRYGALQSLWLFFLNLVLNVYPIGIQRYNRPRLRNIINRNKGAMET</sequence>
<feature type="transmembrane region" description="Helical" evidence="13">
    <location>
        <begin position="144"/>
        <end position="160"/>
    </location>
</feature>
<keyword evidence="5" id="KW-0732">Signal</keyword>
<dbReference type="AlphaFoldDB" id="A0A2S9JW10"/>
<gene>
    <name evidence="14" type="ORF">C5749_05790</name>
</gene>
<comment type="function">
    <text evidence="12">Catalyzes the acylation of glycosyl-4,4'-diaponeurosporenoate, i.e. the esterification of glucose at the C6'' position with the carboxyl group of the C(15) fatty acid 12-methyltetradecanoic acid, to yield staphyloxanthin. This is the last step in the biosynthesis of this orange pigment, present in most staphylococci strains.</text>
</comment>
<evidence type="ECO:0000313" key="14">
    <source>
        <dbReference type="EMBL" id="PRD57457.1"/>
    </source>
</evidence>
<evidence type="ECO:0000256" key="8">
    <source>
        <dbReference type="ARBA" id="ARBA00023315"/>
    </source>
</evidence>
<dbReference type="RefSeq" id="WP_105725253.1">
    <property type="nucleotide sequence ID" value="NZ_PVBS01000001.1"/>
</dbReference>
<dbReference type="Pfam" id="PF18927">
    <property type="entry name" value="CrtO"/>
    <property type="match status" value="1"/>
</dbReference>
<dbReference type="EMBL" id="PVBS01000001">
    <property type="protein sequence ID" value="PRD57457.1"/>
    <property type="molecule type" value="Genomic_DNA"/>
</dbReference>
<dbReference type="OrthoDB" id="669469at2"/>
<keyword evidence="6 13" id="KW-1133">Transmembrane helix</keyword>
<evidence type="ECO:0000256" key="9">
    <source>
        <dbReference type="ARBA" id="ARBA00023588"/>
    </source>
</evidence>
<protein>
    <recommendedName>
        <fullName evidence="11">Glycosyl-4,4'-diaponeurosporenoate acyltransferase</fullName>
    </recommendedName>
</protein>
<dbReference type="GO" id="GO:0005886">
    <property type="term" value="C:plasma membrane"/>
    <property type="evidence" value="ECO:0007669"/>
    <property type="project" value="UniProtKB-SubCell"/>
</dbReference>
<reference evidence="14 15" key="1">
    <citation type="submission" date="2018-02" db="EMBL/GenBank/DDBJ databases">
        <title>The draft genome of Sphingobacterium gobiense H7.</title>
        <authorList>
            <person name="Li L."/>
            <person name="Liu L."/>
            <person name="Zhang X."/>
            <person name="Wang T."/>
            <person name="Liang L."/>
        </authorList>
    </citation>
    <scope>NUCLEOTIDE SEQUENCE [LARGE SCALE GENOMIC DNA]</scope>
    <source>
        <strain evidence="14 15">ACCC 05757</strain>
    </source>
</reference>
<proteinExistence type="inferred from homology"/>
<evidence type="ECO:0000256" key="7">
    <source>
        <dbReference type="ARBA" id="ARBA00023136"/>
    </source>
</evidence>
<accession>A0A2S9JW10</accession>
<evidence type="ECO:0000313" key="15">
    <source>
        <dbReference type="Proteomes" id="UP000238642"/>
    </source>
</evidence>
<keyword evidence="4 13" id="KW-0812">Transmembrane</keyword>
<feature type="transmembrane region" description="Helical" evidence="13">
    <location>
        <begin position="30"/>
        <end position="48"/>
    </location>
</feature>
<evidence type="ECO:0000256" key="13">
    <source>
        <dbReference type="SAM" id="Phobius"/>
    </source>
</evidence>
<keyword evidence="3" id="KW-0808">Transferase</keyword>
<keyword evidence="7 13" id="KW-0472">Membrane</keyword>
<evidence type="ECO:0000256" key="1">
    <source>
        <dbReference type="ARBA" id="ARBA00004162"/>
    </source>
</evidence>
<keyword evidence="8" id="KW-0012">Acyltransferase</keyword>
<feature type="transmembrane region" description="Helical" evidence="13">
    <location>
        <begin position="7"/>
        <end position="24"/>
    </location>
</feature>
<evidence type="ECO:0000256" key="3">
    <source>
        <dbReference type="ARBA" id="ARBA00022679"/>
    </source>
</evidence>
<dbReference type="Proteomes" id="UP000238642">
    <property type="component" value="Unassembled WGS sequence"/>
</dbReference>
<dbReference type="UniPathway" id="UPA00029">
    <property type="reaction ID" value="UER00560"/>
</dbReference>
<keyword evidence="2" id="KW-1003">Cell membrane</keyword>
<comment type="similarity">
    <text evidence="10">Belongs to the acyltransferase CrtO family.</text>
</comment>
<keyword evidence="15" id="KW-1185">Reference proteome</keyword>
<evidence type="ECO:0000256" key="6">
    <source>
        <dbReference type="ARBA" id="ARBA00022989"/>
    </source>
</evidence>
<comment type="subcellular location">
    <subcellularLocation>
        <location evidence="1">Cell membrane</location>
        <topology evidence="1">Single-pass membrane protein</topology>
    </subcellularLocation>
</comment>
<evidence type="ECO:0000256" key="4">
    <source>
        <dbReference type="ARBA" id="ARBA00022692"/>
    </source>
</evidence>
<comment type="caution">
    <text evidence="14">The sequence shown here is derived from an EMBL/GenBank/DDBJ whole genome shotgun (WGS) entry which is preliminary data.</text>
</comment>
<evidence type="ECO:0000256" key="10">
    <source>
        <dbReference type="ARBA" id="ARBA00023603"/>
    </source>
</evidence>
<comment type="pathway">
    <text evidence="9">Carotenoid biosynthesis; staphyloxanthin biosynthesis; staphyloxanthin from farnesyl diphosphate: step 5/5.</text>
</comment>
<evidence type="ECO:0000256" key="12">
    <source>
        <dbReference type="ARBA" id="ARBA00025324"/>
    </source>
</evidence>
<feature type="transmembrane region" description="Helical" evidence="13">
    <location>
        <begin position="118"/>
        <end position="138"/>
    </location>
</feature>
<evidence type="ECO:0000256" key="11">
    <source>
        <dbReference type="ARBA" id="ARBA00023667"/>
    </source>
</evidence>